<name>A0ABY6WZW6_9ENTR</name>
<dbReference type="EMBL" id="UJYZ02000017">
    <property type="protein sequence ID" value="VVK00130.1"/>
    <property type="molecule type" value="Genomic_DNA"/>
</dbReference>
<evidence type="ECO:0000313" key="2">
    <source>
        <dbReference type="EMBL" id="VVK00130.1"/>
    </source>
</evidence>
<keyword evidence="3" id="KW-1185">Reference proteome</keyword>
<sequence>MEGNSKYYQFISQKCSNHGRRFQSLRNDDIININIFYVSMGVFNSYCKNTKRAGRMNEDLYRLIIDFQSNVQSALKSMYRSGIQMPSSCYEWLKYHIPISGELEDGRKYYKHGYGCRVYLNSKGVDFDFGEQGEVGGFNSWGLTEFAGSNLSSYGFRNYEEVNEHLKSALDNGQIAPLNNNLYYFTDIPFMYASDTDGRNPDDMLPCRDRDRVLTLQIHYFETADLMFKKYDKLNERMKKKGLLNRQDKFEWRTYLVTWLGFLGVVCEGFRGLNIRLLLNNERPNTFQELLPISDAIGTLMKAHSDSLRKFRNNVFHMRENSDFLSHFFDKDVERLSWARELHTALSIFFSEYRVLCEVHYIRNGRKGESDLFALNQPRVKNKNIR</sequence>
<accession>A0ABY6WZW6</accession>
<dbReference type="Proteomes" id="UP000259400">
    <property type="component" value="Unassembled WGS sequence"/>
</dbReference>
<evidence type="ECO:0000313" key="3">
    <source>
        <dbReference type="Proteomes" id="UP000259400"/>
    </source>
</evidence>
<evidence type="ECO:0000259" key="1">
    <source>
        <dbReference type="Pfam" id="PF21837"/>
    </source>
</evidence>
<feature type="domain" description="DUF6896" evidence="1">
    <location>
        <begin position="61"/>
        <end position="184"/>
    </location>
</feature>
<organism evidence="2 3">
    <name type="scientific">Klebsiella quasivariicola</name>
    <dbReference type="NCBI Taxonomy" id="2026240"/>
    <lineage>
        <taxon>Bacteria</taxon>
        <taxon>Pseudomonadati</taxon>
        <taxon>Pseudomonadota</taxon>
        <taxon>Gammaproteobacteria</taxon>
        <taxon>Enterobacterales</taxon>
        <taxon>Enterobacteriaceae</taxon>
        <taxon>Klebsiella/Raoultella group</taxon>
        <taxon>Klebsiella</taxon>
        <taxon>Klebsiella pneumoniae complex</taxon>
    </lineage>
</organism>
<protein>
    <recommendedName>
        <fullName evidence="1">DUF6896 domain-containing protein</fullName>
    </recommendedName>
</protein>
<proteinExistence type="predicted"/>
<dbReference type="InterPro" id="IPR054191">
    <property type="entry name" value="DUF6896"/>
</dbReference>
<reference evidence="2 3" key="1">
    <citation type="submission" date="2019-09" db="EMBL/GenBank/DDBJ databases">
        <authorList>
            <consortium name="Pathogen Informatics"/>
        </authorList>
    </citation>
    <scope>NUCLEOTIDE SEQUENCE [LARGE SCALE GENOMIC DNA]</scope>
    <source>
        <strain evidence="2 3">EuSCAPE_IL010</strain>
    </source>
</reference>
<dbReference type="Pfam" id="PF21837">
    <property type="entry name" value="DUF6896"/>
    <property type="match status" value="1"/>
</dbReference>
<gene>
    <name evidence="2" type="ORF">SAMEA3538468_03542</name>
</gene>
<comment type="caution">
    <text evidence="2">The sequence shown here is derived from an EMBL/GenBank/DDBJ whole genome shotgun (WGS) entry which is preliminary data.</text>
</comment>